<evidence type="ECO:0008006" key="4">
    <source>
        <dbReference type="Google" id="ProtNLM"/>
    </source>
</evidence>
<accession>A0ABN2NPK3</accession>
<feature type="compositionally biased region" description="Low complexity" evidence="1">
    <location>
        <begin position="135"/>
        <end position="148"/>
    </location>
</feature>
<proteinExistence type="predicted"/>
<protein>
    <recommendedName>
        <fullName evidence="4">Lipoprotein</fullName>
    </recommendedName>
</protein>
<gene>
    <name evidence="2" type="ORF">GCM10009751_37480</name>
</gene>
<organism evidence="2 3">
    <name type="scientific">Myceligenerans crystallogenes</name>
    <dbReference type="NCBI Taxonomy" id="316335"/>
    <lineage>
        <taxon>Bacteria</taxon>
        <taxon>Bacillati</taxon>
        <taxon>Actinomycetota</taxon>
        <taxon>Actinomycetes</taxon>
        <taxon>Micrococcales</taxon>
        <taxon>Promicromonosporaceae</taxon>
        <taxon>Myceligenerans</taxon>
    </lineage>
</organism>
<evidence type="ECO:0000313" key="3">
    <source>
        <dbReference type="Proteomes" id="UP001501094"/>
    </source>
</evidence>
<dbReference type="RefSeq" id="WP_344105979.1">
    <property type="nucleotide sequence ID" value="NZ_BAAANL010000009.1"/>
</dbReference>
<name>A0ABN2NPK3_9MICO</name>
<evidence type="ECO:0000256" key="1">
    <source>
        <dbReference type="SAM" id="MobiDB-lite"/>
    </source>
</evidence>
<feature type="region of interest" description="Disordered" evidence="1">
    <location>
        <begin position="183"/>
        <end position="211"/>
    </location>
</feature>
<feature type="region of interest" description="Disordered" evidence="1">
    <location>
        <begin position="135"/>
        <end position="169"/>
    </location>
</feature>
<dbReference type="PROSITE" id="PS51257">
    <property type="entry name" value="PROKAR_LIPOPROTEIN"/>
    <property type="match status" value="1"/>
</dbReference>
<dbReference type="Proteomes" id="UP001501094">
    <property type="component" value="Unassembled WGS sequence"/>
</dbReference>
<keyword evidence="3" id="KW-1185">Reference proteome</keyword>
<sequence length="243" mass="25238">MFVRKARAWSVRGVVMVTVAAVAVVMTGCTRPADAEPPSPTAASTDGGAAVVDASSELEKLPEVERFLEQAIAQVRQKYPDQVPGDLTAASVMGELDAIDRHVDADGVLDYAAAKSDPAISADTLDPYARTYRTLGGDLTGTGTSDTGGTDGDDAQAAPEGSGGGEPVVPAAHASLVSFRTTADAPAGEARPDDPRVGYQGPRQFVSGTPERVEDYRAFGDEILQGTHRAWPLPVGSSDLVTR</sequence>
<reference evidence="2 3" key="1">
    <citation type="journal article" date="2019" name="Int. J. Syst. Evol. Microbiol.">
        <title>The Global Catalogue of Microorganisms (GCM) 10K type strain sequencing project: providing services to taxonomists for standard genome sequencing and annotation.</title>
        <authorList>
            <consortium name="The Broad Institute Genomics Platform"/>
            <consortium name="The Broad Institute Genome Sequencing Center for Infectious Disease"/>
            <person name="Wu L."/>
            <person name="Ma J."/>
        </authorList>
    </citation>
    <scope>NUCLEOTIDE SEQUENCE [LARGE SCALE GENOMIC DNA]</scope>
    <source>
        <strain evidence="2 3">JCM 14326</strain>
    </source>
</reference>
<dbReference type="EMBL" id="BAAANL010000009">
    <property type="protein sequence ID" value="GAA1874415.1"/>
    <property type="molecule type" value="Genomic_DNA"/>
</dbReference>
<evidence type="ECO:0000313" key="2">
    <source>
        <dbReference type="EMBL" id="GAA1874415.1"/>
    </source>
</evidence>
<comment type="caution">
    <text evidence="2">The sequence shown here is derived from an EMBL/GenBank/DDBJ whole genome shotgun (WGS) entry which is preliminary data.</text>
</comment>